<feature type="repeat" description="WD" evidence="1">
    <location>
        <begin position="1"/>
        <end position="30"/>
    </location>
</feature>
<evidence type="ECO:0000313" key="2">
    <source>
        <dbReference type="EMBL" id="KAF6092872.1"/>
    </source>
</evidence>
<dbReference type="InterPro" id="IPR036322">
    <property type="entry name" value="WD40_repeat_dom_sf"/>
</dbReference>
<dbReference type="SUPFAM" id="SSF50978">
    <property type="entry name" value="WD40 repeat-like"/>
    <property type="match status" value="1"/>
</dbReference>
<dbReference type="AlphaFoldDB" id="A0A834DWK3"/>
<dbReference type="InterPro" id="IPR051075">
    <property type="entry name" value="SCF_subunit_WD-repeat"/>
</dbReference>
<keyword evidence="1" id="KW-0853">WD repeat</keyword>
<gene>
    <name evidence="2" type="ORF">HJG60_002569</name>
</gene>
<evidence type="ECO:0000256" key="1">
    <source>
        <dbReference type="PROSITE-ProRule" id="PRU00221"/>
    </source>
</evidence>
<accession>A0A834DWK3</accession>
<organism evidence="2 3">
    <name type="scientific">Phyllostomus discolor</name>
    <name type="common">pale spear-nosed bat</name>
    <dbReference type="NCBI Taxonomy" id="89673"/>
    <lineage>
        <taxon>Eukaryota</taxon>
        <taxon>Metazoa</taxon>
        <taxon>Chordata</taxon>
        <taxon>Craniata</taxon>
        <taxon>Vertebrata</taxon>
        <taxon>Euteleostomi</taxon>
        <taxon>Mammalia</taxon>
        <taxon>Eutheria</taxon>
        <taxon>Laurasiatheria</taxon>
        <taxon>Chiroptera</taxon>
        <taxon>Yangochiroptera</taxon>
        <taxon>Phyllostomidae</taxon>
        <taxon>Phyllostominae</taxon>
        <taxon>Phyllostomus</taxon>
    </lineage>
</organism>
<dbReference type="InterPro" id="IPR015943">
    <property type="entry name" value="WD40/YVTN_repeat-like_dom_sf"/>
</dbReference>
<evidence type="ECO:0000313" key="3">
    <source>
        <dbReference type="Proteomes" id="UP000664940"/>
    </source>
</evidence>
<sequence>MDLYKNRLVSGARDCQVKEWDVETGKCLKTFKHKDPILATRINDTYIVSSCERGIVKVWHIAMAQLVKEVPTAWSWPGAWWASTSDASWPTSTPSTCLQRPV</sequence>
<dbReference type="Proteomes" id="UP000664940">
    <property type="component" value="Unassembled WGS sequence"/>
</dbReference>
<dbReference type="PANTHER" id="PTHR19872">
    <property type="entry name" value="UBIQUITIN LIGASE SPECIFICITY FACTOR/HREP PROTEIN"/>
    <property type="match status" value="1"/>
</dbReference>
<reference evidence="2 3" key="1">
    <citation type="journal article" date="2020" name="Nature">
        <title>Six reference-quality genomes reveal evolution of bat adaptations.</title>
        <authorList>
            <person name="Jebb D."/>
            <person name="Huang Z."/>
            <person name="Pippel M."/>
            <person name="Hughes G.M."/>
            <person name="Lavrichenko K."/>
            <person name="Devanna P."/>
            <person name="Winkler S."/>
            <person name="Jermiin L.S."/>
            <person name="Skirmuntt E.C."/>
            <person name="Katzourakis A."/>
            <person name="Burkitt-Gray L."/>
            <person name="Ray D.A."/>
            <person name="Sullivan K.A.M."/>
            <person name="Roscito J.G."/>
            <person name="Kirilenko B.M."/>
            <person name="Davalos L.M."/>
            <person name="Corthals A.P."/>
            <person name="Power M.L."/>
            <person name="Jones G."/>
            <person name="Ransome R.D."/>
            <person name="Dechmann D.K.N."/>
            <person name="Locatelli A.G."/>
            <person name="Puechmaille S.J."/>
            <person name="Fedrigo O."/>
            <person name="Jarvis E.D."/>
            <person name="Hiller M."/>
            <person name="Vernes S.C."/>
            <person name="Myers E.W."/>
            <person name="Teeling E.C."/>
        </authorList>
    </citation>
    <scope>NUCLEOTIDE SEQUENCE [LARGE SCALE GENOMIC DNA]</scope>
    <source>
        <strain evidence="2">Bat1K_MPI-CBG_1</strain>
    </source>
</reference>
<dbReference type="EMBL" id="JABVXQ010000008">
    <property type="protein sequence ID" value="KAF6092872.1"/>
    <property type="molecule type" value="Genomic_DNA"/>
</dbReference>
<dbReference type="Gene3D" id="2.130.10.10">
    <property type="entry name" value="YVTN repeat-like/Quinoprotein amine dehydrogenase"/>
    <property type="match status" value="1"/>
</dbReference>
<dbReference type="InterPro" id="IPR001680">
    <property type="entry name" value="WD40_rpt"/>
</dbReference>
<dbReference type="PROSITE" id="PS50082">
    <property type="entry name" value="WD_REPEATS_2"/>
    <property type="match status" value="1"/>
</dbReference>
<dbReference type="SMART" id="SM00320">
    <property type="entry name" value="WD40"/>
    <property type="match status" value="1"/>
</dbReference>
<comment type="caution">
    <text evidence="2">The sequence shown here is derived from an EMBL/GenBank/DDBJ whole genome shotgun (WGS) entry which is preliminary data.</text>
</comment>
<name>A0A834DWK3_9CHIR</name>
<dbReference type="PANTHER" id="PTHR19872:SF7">
    <property type="entry name" value="F-BOX AND WD REPEAT DOMAIN CONTAINING PROTEIN 10B-RELATED"/>
    <property type="match status" value="1"/>
</dbReference>
<protein>
    <submittedName>
        <fullName evidence="2">CMT1A duplicated region transcript 1</fullName>
    </submittedName>
</protein>
<proteinExistence type="predicted"/>